<dbReference type="InterPro" id="IPR005797">
    <property type="entry name" value="Cyt_b/b6_N"/>
</dbReference>
<dbReference type="EMBL" id="CP011801">
    <property type="protein sequence ID" value="ALA57708.1"/>
    <property type="molecule type" value="Genomic_DNA"/>
</dbReference>
<evidence type="ECO:0000256" key="1">
    <source>
        <dbReference type="ARBA" id="ARBA00004141"/>
    </source>
</evidence>
<evidence type="ECO:0000259" key="12">
    <source>
        <dbReference type="PROSITE" id="PS51003"/>
    </source>
</evidence>
<dbReference type="PANTHER" id="PTHR19271:SF16">
    <property type="entry name" value="CYTOCHROME B"/>
    <property type="match status" value="1"/>
</dbReference>
<evidence type="ECO:0000259" key="11">
    <source>
        <dbReference type="PROSITE" id="PS51002"/>
    </source>
</evidence>
<keyword evidence="14" id="KW-1185">Reference proteome</keyword>
<keyword evidence="2" id="KW-0813">Transport</keyword>
<dbReference type="Gene3D" id="1.20.810.10">
    <property type="entry name" value="Cytochrome Bc1 Complex, Chain C"/>
    <property type="match status" value="1"/>
</dbReference>
<feature type="domain" description="Cytochrome b/b6 C-terminal region profile" evidence="12">
    <location>
        <begin position="221"/>
        <end position="348"/>
    </location>
</feature>
<dbReference type="PANTHER" id="PTHR19271">
    <property type="entry name" value="CYTOCHROME B"/>
    <property type="match status" value="1"/>
</dbReference>
<evidence type="ECO:0000256" key="4">
    <source>
        <dbReference type="ARBA" id="ARBA00022692"/>
    </source>
</evidence>
<feature type="transmembrane region" description="Helical" evidence="10">
    <location>
        <begin position="198"/>
        <end position="220"/>
    </location>
</feature>
<evidence type="ECO:0000313" key="13">
    <source>
        <dbReference type="EMBL" id="ALA57708.1"/>
    </source>
</evidence>
<feature type="transmembrane region" description="Helical" evidence="10">
    <location>
        <begin position="240"/>
        <end position="262"/>
    </location>
</feature>
<dbReference type="GO" id="GO:0022904">
    <property type="term" value="P:respiratory electron transport chain"/>
    <property type="evidence" value="ECO:0007669"/>
    <property type="project" value="InterPro"/>
</dbReference>
<sequence>MSTPGTEAVQIQAGETGPAAKEKSWIDYIQKDLPEHLEWWPYTLGAIPLTLFGLLVATGLLLTFYYVPSPEKAYESVDQITNEIYLGWFVRGVHKTSVDLMILFVLFHVIRVFLTRAYRTPGELKWVSGSIVLFVTLAMGFTGYSLVYDNVSYWGMTVVTSMIGSLPIVGTPLLYLLRGGEEVSGVTLLRLYDLHTKLLPVLLGGLVVGHVLIVRLLGFAEVPGSRRFHPFYPEHTLKMGAIAAGLVVLIVDLVMIFPPLLGPPANPLEVASDVSPPWYFSASYMWISLLPGPVAIWSLLGGAGLFVVYPFVDRALTERGWPMGIINAVVATAVVLAMVALMLLDART</sequence>
<feature type="transmembrane region" description="Helical" evidence="10">
    <location>
        <begin position="153"/>
        <end position="177"/>
    </location>
</feature>
<evidence type="ECO:0000256" key="8">
    <source>
        <dbReference type="ARBA" id="ARBA00023004"/>
    </source>
</evidence>
<proteinExistence type="predicted"/>
<gene>
    <name evidence="13" type="ORF">NITMOv2_1280</name>
</gene>
<comment type="subcellular location">
    <subcellularLocation>
        <location evidence="1">Membrane</location>
        <topology evidence="1">Multi-pass membrane protein</topology>
    </subcellularLocation>
</comment>
<dbReference type="Pfam" id="PF00033">
    <property type="entry name" value="Cytochrome_B"/>
    <property type="match status" value="1"/>
</dbReference>
<dbReference type="SUPFAM" id="SSF81342">
    <property type="entry name" value="Transmembrane di-heme cytochromes"/>
    <property type="match status" value="1"/>
</dbReference>
<reference evidence="13 14" key="1">
    <citation type="journal article" date="2015" name="Proc. Natl. Acad. Sci. U.S.A.">
        <title>Expanded metabolic versatility of ubiquitous nitrite-oxidizing bacteria from the genus Nitrospira.</title>
        <authorList>
            <person name="Koch H."/>
            <person name="Lucker S."/>
            <person name="Albertsen M."/>
            <person name="Kitzinger K."/>
            <person name="Herbold C."/>
            <person name="Spieck E."/>
            <person name="Nielsen P.H."/>
            <person name="Wagner M."/>
            <person name="Daims H."/>
        </authorList>
    </citation>
    <scope>NUCLEOTIDE SEQUENCE [LARGE SCALE GENOMIC DNA]</scope>
    <source>
        <strain evidence="13 14">NSP M-1</strain>
    </source>
</reference>
<keyword evidence="3" id="KW-0349">Heme</keyword>
<dbReference type="EC" id="1.10.2.2" evidence="13"/>
<dbReference type="InterPro" id="IPR027387">
    <property type="entry name" value="Cytb/b6-like_sf"/>
</dbReference>
<evidence type="ECO:0000256" key="9">
    <source>
        <dbReference type="ARBA" id="ARBA00023136"/>
    </source>
</evidence>
<dbReference type="GO" id="GO:0046872">
    <property type="term" value="F:metal ion binding"/>
    <property type="evidence" value="ECO:0007669"/>
    <property type="project" value="UniProtKB-KW"/>
</dbReference>
<feature type="transmembrane region" description="Helical" evidence="10">
    <location>
        <begin position="283"/>
        <end position="312"/>
    </location>
</feature>
<accession>A0A0K2G9T1</accession>
<keyword evidence="8" id="KW-0408">Iron</keyword>
<dbReference type="KEGG" id="nmv:NITMOv2_1280"/>
<keyword evidence="7 10" id="KW-1133">Transmembrane helix</keyword>
<keyword evidence="13" id="KW-0560">Oxidoreductase</keyword>
<evidence type="ECO:0000256" key="7">
    <source>
        <dbReference type="ARBA" id="ARBA00022989"/>
    </source>
</evidence>
<dbReference type="GO" id="GO:0016491">
    <property type="term" value="F:oxidoreductase activity"/>
    <property type="evidence" value="ECO:0007669"/>
    <property type="project" value="UniProtKB-KW"/>
</dbReference>
<evidence type="ECO:0000256" key="3">
    <source>
        <dbReference type="ARBA" id="ARBA00022617"/>
    </source>
</evidence>
<dbReference type="PATRIC" id="fig|42253.5.peg.1261"/>
<evidence type="ECO:0000256" key="2">
    <source>
        <dbReference type="ARBA" id="ARBA00022448"/>
    </source>
</evidence>
<dbReference type="InterPro" id="IPR005798">
    <property type="entry name" value="Cyt_b/b6_C"/>
</dbReference>
<keyword evidence="4 10" id="KW-0812">Transmembrane</keyword>
<organism evidence="13 14">
    <name type="scientific">Nitrospira moscoviensis</name>
    <dbReference type="NCBI Taxonomy" id="42253"/>
    <lineage>
        <taxon>Bacteria</taxon>
        <taxon>Pseudomonadati</taxon>
        <taxon>Nitrospirota</taxon>
        <taxon>Nitrospiria</taxon>
        <taxon>Nitrospirales</taxon>
        <taxon>Nitrospiraceae</taxon>
        <taxon>Nitrospira</taxon>
    </lineage>
</organism>
<name>A0A0K2G9T1_NITMO</name>
<dbReference type="GO" id="GO:0016020">
    <property type="term" value="C:membrane"/>
    <property type="evidence" value="ECO:0007669"/>
    <property type="project" value="UniProtKB-SubCell"/>
</dbReference>
<dbReference type="InterPro" id="IPR016174">
    <property type="entry name" value="Di-haem_cyt_TM"/>
</dbReference>
<evidence type="ECO:0000256" key="10">
    <source>
        <dbReference type="SAM" id="Phobius"/>
    </source>
</evidence>
<dbReference type="STRING" id="42253.NITMOv2_1280"/>
<keyword evidence="5" id="KW-0479">Metal-binding</keyword>
<dbReference type="PROSITE" id="PS51002">
    <property type="entry name" value="CYTB_NTER"/>
    <property type="match status" value="1"/>
</dbReference>
<keyword evidence="6" id="KW-0249">Electron transport</keyword>
<evidence type="ECO:0000256" key="6">
    <source>
        <dbReference type="ARBA" id="ARBA00022982"/>
    </source>
</evidence>
<evidence type="ECO:0000313" key="14">
    <source>
        <dbReference type="Proteomes" id="UP000069205"/>
    </source>
</evidence>
<dbReference type="AlphaFoldDB" id="A0A0K2G9T1"/>
<feature type="transmembrane region" description="Helical" evidence="10">
    <location>
        <begin position="324"/>
        <end position="344"/>
    </location>
</feature>
<dbReference type="RefSeq" id="WP_053378996.1">
    <property type="nucleotide sequence ID" value="NZ_CP011801.1"/>
</dbReference>
<keyword evidence="9 10" id="KW-0472">Membrane</keyword>
<feature type="transmembrane region" description="Helical" evidence="10">
    <location>
        <begin position="126"/>
        <end position="147"/>
    </location>
</feature>
<dbReference type="Proteomes" id="UP000069205">
    <property type="component" value="Chromosome"/>
</dbReference>
<dbReference type="OrthoDB" id="9804503at2"/>
<dbReference type="GO" id="GO:0009055">
    <property type="term" value="F:electron transfer activity"/>
    <property type="evidence" value="ECO:0007669"/>
    <property type="project" value="InterPro"/>
</dbReference>
<protein>
    <submittedName>
        <fullName evidence="13">Putative quinol-cytochrome c reductase, cytochrome b subunit</fullName>
        <ecNumber evidence="13">1.10.2.2</ecNumber>
    </submittedName>
</protein>
<dbReference type="PROSITE" id="PS51003">
    <property type="entry name" value="CYTB_CTER"/>
    <property type="match status" value="1"/>
</dbReference>
<feature type="transmembrane region" description="Helical" evidence="10">
    <location>
        <begin position="96"/>
        <end position="114"/>
    </location>
</feature>
<evidence type="ECO:0000256" key="5">
    <source>
        <dbReference type="ARBA" id="ARBA00022723"/>
    </source>
</evidence>
<feature type="domain" description="Cytochrome b/b6 N-terminal region profile" evidence="11">
    <location>
        <begin position="5"/>
        <end position="223"/>
    </location>
</feature>
<feature type="transmembrane region" description="Helical" evidence="10">
    <location>
        <begin position="39"/>
        <end position="67"/>
    </location>
</feature>